<dbReference type="RefSeq" id="WP_181202596.1">
    <property type="nucleotide sequence ID" value="NZ_CP055675.1"/>
</dbReference>
<evidence type="ECO:0000313" key="2">
    <source>
        <dbReference type="EMBL" id="QLN00892.1"/>
    </source>
</evidence>
<protein>
    <recommendedName>
        <fullName evidence="1">Glycosyltransferase subfamily 4-like N-terminal domain-containing protein</fullName>
    </recommendedName>
</protein>
<evidence type="ECO:0000313" key="3">
    <source>
        <dbReference type="Proteomes" id="UP000510927"/>
    </source>
</evidence>
<dbReference type="Proteomes" id="UP000510927">
    <property type="component" value="Chromosome"/>
</dbReference>
<organism evidence="2 3">
    <name type="scientific">Escherichia fergusonii</name>
    <dbReference type="NCBI Taxonomy" id="564"/>
    <lineage>
        <taxon>Bacteria</taxon>
        <taxon>Pseudomonadati</taxon>
        <taxon>Pseudomonadota</taxon>
        <taxon>Gammaproteobacteria</taxon>
        <taxon>Enterobacterales</taxon>
        <taxon>Enterobacteriaceae</taxon>
        <taxon>Escherichia</taxon>
    </lineage>
</organism>
<dbReference type="GO" id="GO:0016757">
    <property type="term" value="F:glycosyltransferase activity"/>
    <property type="evidence" value="ECO:0007669"/>
    <property type="project" value="UniProtKB-ARBA"/>
</dbReference>
<feature type="domain" description="Glycosyltransferase subfamily 4-like N-terminal" evidence="1">
    <location>
        <begin position="3"/>
        <end position="79"/>
    </location>
</feature>
<evidence type="ECO:0000259" key="1">
    <source>
        <dbReference type="Pfam" id="PF13477"/>
    </source>
</evidence>
<reference evidence="2 3" key="1">
    <citation type="submission" date="2020-06" db="EMBL/GenBank/DDBJ databases">
        <title>REHAB project genomes.</title>
        <authorList>
            <person name="Shaw L.P."/>
        </authorList>
    </citation>
    <scope>NUCLEOTIDE SEQUENCE [LARGE SCALE GENOMIC DNA]</scope>
    <source>
        <strain evidence="2 3">RHB28-C13</strain>
    </source>
</reference>
<accession>A0A7W3ES44</accession>
<dbReference type="InterPro" id="IPR028098">
    <property type="entry name" value="Glyco_trans_4-like_N"/>
</dbReference>
<sequence length="386" mass="44751">MNVLVIGSLNTIFIYSYCDYFLKKGCEVFVINTSDVVDVDNTRYNGINLYNLKSTEVSKFSKIKKIISKIKLDTLNVFWWLYSFFVEKKTLSNDSFYKIEKLLLSDKFDLAFCFWGTSLRKEILALRKIVDINKLKLKLILSVSTYPTRYNVSKSKSLSWLYLKKDINYFNCCDGLILSGRLMKNVIVDYLGYNGNYIIFKDYLISDYFAVNPSDDKKDIIFLGNVRFDERTIDNVSKQLLDIADKGIIVWIQESSYIKHKNIKMFKPFSLEEITQGKLGEFLSKFKASVVLYNKVDNLRMGTTFPTRFALATLGHHQIYLPKGVFDSLEEFGNDVILYEDIPGLVEEYTSGKKDCKGKRERFFLDSYSNSLVIDDFINDILTNNG</sequence>
<dbReference type="Pfam" id="PF13477">
    <property type="entry name" value="Glyco_trans_4_2"/>
    <property type="match status" value="1"/>
</dbReference>
<proteinExistence type="predicted"/>
<name>A0A7W3ES44_ESCFE</name>
<dbReference type="AlphaFoldDB" id="A0A7W3ES44"/>
<gene>
    <name evidence="2" type="ORF">HVY52_14200</name>
</gene>
<dbReference type="EMBL" id="CP055675">
    <property type="protein sequence ID" value="QLN00892.1"/>
    <property type="molecule type" value="Genomic_DNA"/>
</dbReference>